<evidence type="ECO:0000259" key="1">
    <source>
        <dbReference type="Pfam" id="PF05548"/>
    </source>
</evidence>
<dbReference type="SUPFAM" id="SSF55486">
    <property type="entry name" value="Metalloproteases ('zincins'), catalytic domain"/>
    <property type="match status" value="2"/>
</dbReference>
<dbReference type="AlphaFoldDB" id="A0A150G542"/>
<organism evidence="2 3">
    <name type="scientific">Gonium pectorale</name>
    <name type="common">Green alga</name>
    <dbReference type="NCBI Taxonomy" id="33097"/>
    <lineage>
        <taxon>Eukaryota</taxon>
        <taxon>Viridiplantae</taxon>
        <taxon>Chlorophyta</taxon>
        <taxon>core chlorophytes</taxon>
        <taxon>Chlorophyceae</taxon>
        <taxon>CS clade</taxon>
        <taxon>Chlamydomonadales</taxon>
        <taxon>Volvocaceae</taxon>
        <taxon>Gonium</taxon>
    </lineage>
</organism>
<dbReference type="InterPro" id="IPR008752">
    <property type="entry name" value="Peptidase_M11"/>
</dbReference>
<dbReference type="Proteomes" id="UP000075714">
    <property type="component" value="Unassembled WGS sequence"/>
</dbReference>
<accession>A0A150G542</accession>
<dbReference type="EMBL" id="LSYV01000061">
    <property type="protein sequence ID" value="KXZ44944.1"/>
    <property type="molecule type" value="Genomic_DNA"/>
</dbReference>
<sequence length="333" mass="35446">MNLVKTMWTKTLAEYFAAASFGAVSIPSDAPQTNVLSSYVTIGCSGISSDGSTWSSRGPLDARNLRGWAEAADSVVAQRGIDLNEYQYRVYLMPTSVGLVSFGDTKEAFRPNNILRVWAAVLDTNVNAANMAHELGHNLGLYHAQGYDDSGALVEYADASCPMGSASQLAHYNAPSSVALGWTTPQAVLRAADLPVGVWSTFKLRGLADSAVSSLQIFPGSWNSTWGDSDQLLVSFRRYTPTNADSGLQPQFRNKVQVHSLSPNYFGFGPSVLLAGALDDDTRAVWPRPGSAAPPDAASPQLVVRVLLVDEANGAAYVSLCRRAGGNGNSCAF</sequence>
<dbReference type="Pfam" id="PF05548">
    <property type="entry name" value="Peptidase_M11"/>
    <property type="match status" value="1"/>
</dbReference>
<dbReference type="STRING" id="33097.A0A150G542"/>
<evidence type="ECO:0000313" key="2">
    <source>
        <dbReference type="EMBL" id="KXZ44944.1"/>
    </source>
</evidence>
<dbReference type="OrthoDB" id="541433at2759"/>
<comment type="caution">
    <text evidence="2">The sequence shown here is derived from an EMBL/GenBank/DDBJ whole genome shotgun (WGS) entry which is preliminary data.</text>
</comment>
<feature type="domain" description="Peptidase M11 gametolysin" evidence="1">
    <location>
        <begin position="10"/>
        <end position="261"/>
    </location>
</feature>
<reference evidence="3" key="1">
    <citation type="journal article" date="2016" name="Nat. Commun.">
        <title>The Gonium pectorale genome demonstrates co-option of cell cycle regulation during the evolution of multicellularity.</title>
        <authorList>
            <person name="Hanschen E.R."/>
            <person name="Marriage T.N."/>
            <person name="Ferris P.J."/>
            <person name="Hamaji T."/>
            <person name="Toyoda A."/>
            <person name="Fujiyama A."/>
            <person name="Neme R."/>
            <person name="Noguchi H."/>
            <person name="Minakuchi Y."/>
            <person name="Suzuki M."/>
            <person name="Kawai-Toyooka H."/>
            <person name="Smith D.R."/>
            <person name="Sparks H."/>
            <person name="Anderson J."/>
            <person name="Bakaric R."/>
            <person name="Luria V."/>
            <person name="Karger A."/>
            <person name="Kirschner M.W."/>
            <person name="Durand P.M."/>
            <person name="Michod R.E."/>
            <person name="Nozaki H."/>
            <person name="Olson B.J."/>
        </authorList>
    </citation>
    <scope>NUCLEOTIDE SEQUENCE [LARGE SCALE GENOMIC DNA]</scope>
    <source>
        <strain evidence="3">NIES-2863</strain>
    </source>
</reference>
<keyword evidence="3" id="KW-1185">Reference proteome</keyword>
<evidence type="ECO:0000313" key="3">
    <source>
        <dbReference type="Proteomes" id="UP000075714"/>
    </source>
</evidence>
<gene>
    <name evidence="2" type="ORF">GPECTOR_60g721</name>
</gene>
<proteinExistence type="predicted"/>
<name>A0A150G542_GONPE</name>
<protein>
    <recommendedName>
        <fullName evidence="1">Peptidase M11 gametolysin domain-containing protein</fullName>
    </recommendedName>
</protein>